<proteinExistence type="predicted"/>
<evidence type="ECO:0000256" key="1">
    <source>
        <dbReference type="SAM" id="MobiDB-lite"/>
    </source>
</evidence>
<reference evidence="2 3" key="1">
    <citation type="submission" date="2016-03" db="EMBL/GenBank/DDBJ databases">
        <title>Deep-sea bacteria in the southern Pacific.</title>
        <authorList>
            <person name="Tang K."/>
        </authorList>
    </citation>
    <scope>NUCLEOTIDE SEQUENCE [LARGE SCALE GENOMIC DNA]</scope>
    <source>
        <strain evidence="2 3">JLT2016</strain>
    </source>
</reference>
<sequence length="103" mass="11145">MRARGNGAFCILWDTKNHLAPVTRSRKTLIGYFTCASLPHCTGTNRDKLAHAPTHPLVRGGLPHDGGHDSPGPGQPGRCRTLYLAGMFLLPAGRQRAGRARHP</sequence>
<dbReference type="EMBL" id="CP014796">
    <property type="protein sequence ID" value="APX24199.1"/>
    <property type="molecule type" value="Genomic_DNA"/>
</dbReference>
<gene>
    <name evidence="2" type="ORF">Ga0080559_TMP3403</name>
</gene>
<dbReference type="Proteomes" id="UP000186559">
    <property type="component" value="Chromosome"/>
</dbReference>
<protein>
    <submittedName>
        <fullName evidence="2">Uncharacterized protein</fullName>
    </submittedName>
</protein>
<organism evidence="2 3">
    <name type="scientific">Salipiger profundus</name>
    <dbReference type="NCBI Taxonomy" id="1229727"/>
    <lineage>
        <taxon>Bacteria</taxon>
        <taxon>Pseudomonadati</taxon>
        <taxon>Pseudomonadota</taxon>
        <taxon>Alphaproteobacteria</taxon>
        <taxon>Rhodobacterales</taxon>
        <taxon>Roseobacteraceae</taxon>
        <taxon>Salipiger</taxon>
    </lineage>
</organism>
<dbReference type="AlphaFoldDB" id="A0A1U7D7U3"/>
<dbReference type="KEGG" id="tpro:Ga0080559_TMP3403"/>
<keyword evidence="3" id="KW-1185">Reference proteome</keyword>
<accession>A0A1U7D7U3</accession>
<evidence type="ECO:0000313" key="2">
    <source>
        <dbReference type="EMBL" id="APX24199.1"/>
    </source>
</evidence>
<name>A0A1U7D7U3_9RHOB</name>
<dbReference type="STRING" id="1229727.Ga0080559_TMP3403"/>
<evidence type="ECO:0000313" key="3">
    <source>
        <dbReference type="Proteomes" id="UP000186559"/>
    </source>
</evidence>
<feature type="region of interest" description="Disordered" evidence="1">
    <location>
        <begin position="47"/>
        <end position="78"/>
    </location>
</feature>